<dbReference type="InterPro" id="IPR016162">
    <property type="entry name" value="Ald_DH_N"/>
</dbReference>
<name>A0A424YGJ9_9FIRM</name>
<dbReference type="PIRSF" id="PIRSF036492">
    <property type="entry name" value="ALDH"/>
    <property type="match status" value="1"/>
</dbReference>
<evidence type="ECO:0000313" key="9">
    <source>
        <dbReference type="EMBL" id="RQD77113.1"/>
    </source>
</evidence>
<evidence type="ECO:0000256" key="4">
    <source>
        <dbReference type="PIRNR" id="PIRNR036492"/>
    </source>
</evidence>
<dbReference type="GO" id="GO:0006081">
    <property type="term" value="P:aldehyde metabolic process"/>
    <property type="evidence" value="ECO:0007669"/>
    <property type="project" value="InterPro"/>
</dbReference>
<evidence type="ECO:0000256" key="3">
    <source>
        <dbReference type="ARBA" id="ARBA00023027"/>
    </source>
</evidence>
<feature type="active site" evidence="5">
    <location>
        <position position="244"/>
    </location>
</feature>
<dbReference type="Gene3D" id="3.40.605.10">
    <property type="entry name" value="Aldehyde Dehydrogenase, Chain A, domain 1"/>
    <property type="match status" value="1"/>
</dbReference>
<dbReference type="InterPro" id="IPR012394">
    <property type="entry name" value="Aldehyde_DH_NAD(P)"/>
</dbReference>
<evidence type="ECO:0000256" key="5">
    <source>
        <dbReference type="PIRSR" id="PIRSR036492-1"/>
    </source>
</evidence>
<evidence type="ECO:0000256" key="1">
    <source>
        <dbReference type="ARBA" id="ARBA00009986"/>
    </source>
</evidence>
<dbReference type="Proteomes" id="UP000285138">
    <property type="component" value="Unassembled WGS sequence"/>
</dbReference>
<feature type="domain" description="Aldehyde dehydrogenase" evidence="8">
    <location>
        <begin position="4"/>
        <end position="428"/>
    </location>
</feature>
<dbReference type="AlphaFoldDB" id="A0A424YGJ9"/>
<evidence type="ECO:0000256" key="6">
    <source>
        <dbReference type="PROSITE-ProRule" id="PRU10007"/>
    </source>
</evidence>
<evidence type="ECO:0000256" key="7">
    <source>
        <dbReference type="RuleBase" id="RU003345"/>
    </source>
</evidence>
<keyword evidence="2 4" id="KW-0560">Oxidoreductase</keyword>
<dbReference type="InterPro" id="IPR016160">
    <property type="entry name" value="Ald_DH_CS_CYS"/>
</dbReference>
<dbReference type="GO" id="GO:0005737">
    <property type="term" value="C:cytoplasm"/>
    <property type="evidence" value="ECO:0007669"/>
    <property type="project" value="TreeGrafter"/>
</dbReference>
<keyword evidence="3" id="KW-0520">NAD</keyword>
<protein>
    <recommendedName>
        <fullName evidence="4">Aldehyde dehydrogenase</fullName>
    </recommendedName>
</protein>
<dbReference type="InterPro" id="IPR016163">
    <property type="entry name" value="Ald_DH_C"/>
</dbReference>
<dbReference type="CDD" id="cd07136">
    <property type="entry name" value="ALDH_YwdH-P39616"/>
    <property type="match status" value="1"/>
</dbReference>
<comment type="similarity">
    <text evidence="1 4 7">Belongs to the aldehyde dehydrogenase family.</text>
</comment>
<proteinExistence type="inferred from homology"/>
<sequence length="458" mass="52333">MQDMKTSLKKSKEYFARGITREVSFRLKQLEVLKKALEDNEALILEALYQDLGKAYFNSYVTELGLVYNEIDLFLRKLKTWAKRKKVKTPLIHLGARSYIYREPYGTVLIFSPWNYPLQLSLLPLVGAIAAGNTVVLKVSSQTPAAASTLEEIEKKYFPPGFIWVVKGDRGVSRRLLEEKFDYIFFTGSKLAGKEVMEAAARHLTPVTLELGGKSPCILDREADIDRAARRIVWGKYLNSGQTCIAPDYLYVHEEVKGEFLRKAPGYIQKFYGDRPLESFDFNPIVNKKHHQRLTKLLRKGRIITGGSIDEEKLYISPTIIDQVTWEDPVMQEEIFGPILPVLEYKDLKEVVERINSQPTPLALYLFSNNKEVQRIISQEVQFGGGCINDTLFHASSSYLPFGGLGESGMGAYHGETSFKTFSHEKSILKSSLFTDFAFRYPPYKLNLKGIKKIFRWF</sequence>
<gene>
    <name evidence="9" type="ORF">D5R97_03090</name>
</gene>
<reference evidence="9 10" key="1">
    <citation type="submission" date="2018-08" db="EMBL/GenBank/DDBJ databases">
        <title>The metabolism and importance of syntrophic acetate oxidation coupled to methane or sulfide production in haloalkaline environments.</title>
        <authorList>
            <person name="Timmers P.H.A."/>
            <person name="Vavourakis C.D."/>
            <person name="Sorokin D.Y."/>
            <person name="Sinninghe Damste J.S."/>
            <person name="Muyzer G."/>
            <person name="Stams A.J.M."/>
            <person name="Plugge C.M."/>
        </authorList>
    </citation>
    <scope>NUCLEOTIDE SEQUENCE [LARGE SCALE GENOMIC DNA]</scope>
    <source>
        <strain evidence="9">MSAO_Bac1</strain>
    </source>
</reference>
<dbReference type="PANTHER" id="PTHR43570:SF16">
    <property type="entry name" value="ALDEHYDE DEHYDROGENASE TYPE III, ISOFORM Q"/>
    <property type="match status" value="1"/>
</dbReference>
<dbReference type="InterPro" id="IPR029510">
    <property type="entry name" value="Ald_DH_CS_GLU"/>
</dbReference>
<evidence type="ECO:0000313" key="10">
    <source>
        <dbReference type="Proteomes" id="UP000285138"/>
    </source>
</evidence>
<dbReference type="FunFam" id="3.40.309.10:FF:000003">
    <property type="entry name" value="Aldehyde dehydrogenase"/>
    <property type="match status" value="1"/>
</dbReference>
<dbReference type="GO" id="GO:0004029">
    <property type="term" value="F:aldehyde dehydrogenase (NAD+) activity"/>
    <property type="evidence" value="ECO:0007669"/>
    <property type="project" value="TreeGrafter"/>
</dbReference>
<evidence type="ECO:0000256" key="2">
    <source>
        <dbReference type="ARBA" id="ARBA00023002"/>
    </source>
</evidence>
<comment type="caution">
    <text evidence="9">The sequence shown here is derived from an EMBL/GenBank/DDBJ whole genome shotgun (WGS) entry which is preliminary data.</text>
</comment>
<dbReference type="PROSITE" id="PS00687">
    <property type="entry name" value="ALDEHYDE_DEHYDR_GLU"/>
    <property type="match status" value="1"/>
</dbReference>
<accession>A0A424YGJ9</accession>
<dbReference type="PANTHER" id="PTHR43570">
    <property type="entry name" value="ALDEHYDE DEHYDROGENASE"/>
    <property type="match status" value="1"/>
</dbReference>
<evidence type="ECO:0000259" key="8">
    <source>
        <dbReference type="Pfam" id="PF00171"/>
    </source>
</evidence>
<feature type="active site" evidence="5 6">
    <location>
        <position position="210"/>
    </location>
</feature>
<dbReference type="SUPFAM" id="SSF53720">
    <property type="entry name" value="ALDH-like"/>
    <property type="match status" value="1"/>
</dbReference>
<dbReference type="EMBL" id="QZAA01000085">
    <property type="protein sequence ID" value="RQD77113.1"/>
    <property type="molecule type" value="Genomic_DNA"/>
</dbReference>
<dbReference type="InterPro" id="IPR016161">
    <property type="entry name" value="Ald_DH/histidinol_DH"/>
</dbReference>
<dbReference type="InterPro" id="IPR015590">
    <property type="entry name" value="Aldehyde_DH_dom"/>
</dbReference>
<organism evidence="9 10">
    <name type="scientific">Candidatus Syntrophonatronum acetioxidans</name>
    <dbReference type="NCBI Taxonomy" id="1795816"/>
    <lineage>
        <taxon>Bacteria</taxon>
        <taxon>Bacillati</taxon>
        <taxon>Bacillota</taxon>
        <taxon>Clostridia</taxon>
        <taxon>Eubacteriales</taxon>
        <taxon>Syntrophomonadaceae</taxon>
        <taxon>Candidatus Syntrophonatronum</taxon>
    </lineage>
</organism>
<dbReference type="FunFam" id="3.40.605.10:FF:000004">
    <property type="entry name" value="Aldehyde dehydrogenase"/>
    <property type="match status" value="1"/>
</dbReference>
<dbReference type="Gene3D" id="3.40.309.10">
    <property type="entry name" value="Aldehyde Dehydrogenase, Chain A, domain 2"/>
    <property type="match status" value="1"/>
</dbReference>
<dbReference type="PROSITE" id="PS00070">
    <property type="entry name" value="ALDEHYDE_DEHYDR_CYS"/>
    <property type="match status" value="1"/>
</dbReference>
<dbReference type="Pfam" id="PF00171">
    <property type="entry name" value="Aldedh"/>
    <property type="match status" value="1"/>
</dbReference>